<dbReference type="Proteomes" id="UP000190105">
    <property type="component" value="Unassembled WGS sequence"/>
</dbReference>
<name>A0A1T4X0P9_9CLOT</name>
<dbReference type="RefSeq" id="WP_078695867.1">
    <property type="nucleotide sequence ID" value="NZ_FUYH01000005.1"/>
</dbReference>
<dbReference type="OrthoDB" id="1738242at2"/>
<sequence>MIQIDDAGSGSLVGGTVIGIIRTETLDFYYDIIPVEFFKTPEFEEKKYKDYCIKIIEEGLNELKVSKDEEIEICQGYIFDKARNYLKEKGYKVLSVKISEPLQSIIEETFIDYAIGLGIPLDYLQYTKYPFHFHRLLKWVLADFKKRSEICKTGWSSYKKYSSIKTEHYIDYLYNSNFRCLKCGDIIDAPCKVSVIKFVTNNEYFIYLHENCYSSQ</sequence>
<reference evidence="2" key="1">
    <citation type="submission" date="2017-02" db="EMBL/GenBank/DDBJ databases">
        <authorList>
            <person name="Varghese N."/>
            <person name="Submissions S."/>
        </authorList>
    </citation>
    <scope>NUCLEOTIDE SEQUENCE [LARGE SCALE GENOMIC DNA]</scope>
    <source>
        <strain evidence="2">USBA 833</strain>
    </source>
</reference>
<dbReference type="EMBL" id="FUYH01000005">
    <property type="protein sequence ID" value="SKA83134.1"/>
    <property type="molecule type" value="Genomic_DNA"/>
</dbReference>
<organism evidence="1 2">
    <name type="scientific">Caloramator quimbayensis</name>
    <dbReference type="NCBI Taxonomy" id="1147123"/>
    <lineage>
        <taxon>Bacteria</taxon>
        <taxon>Bacillati</taxon>
        <taxon>Bacillota</taxon>
        <taxon>Clostridia</taxon>
        <taxon>Eubacteriales</taxon>
        <taxon>Clostridiaceae</taxon>
        <taxon>Caloramator</taxon>
    </lineage>
</organism>
<gene>
    <name evidence="1" type="ORF">SAMN05443428_10542</name>
</gene>
<proteinExistence type="predicted"/>
<dbReference type="STRING" id="1147123.SAMN05443428_10542"/>
<keyword evidence="2" id="KW-1185">Reference proteome</keyword>
<dbReference type="AlphaFoldDB" id="A0A1T4X0P9"/>
<evidence type="ECO:0000313" key="1">
    <source>
        <dbReference type="EMBL" id="SKA83134.1"/>
    </source>
</evidence>
<evidence type="ECO:0000313" key="2">
    <source>
        <dbReference type="Proteomes" id="UP000190105"/>
    </source>
</evidence>
<accession>A0A1T4X0P9</accession>
<protein>
    <submittedName>
        <fullName evidence="1">Uncharacterized protein</fullName>
    </submittedName>
</protein>